<evidence type="ECO:0000313" key="9">
    <source>
        <dbReference type="Proteomes" id="UP000177506"/>
    </source>
</evidence>
<comment type="caution">
    <text evidence="8">The sequence shown here is derived from an EMBL/GenBank/DDBJ whole genome shotgun (WGS) entry which is preliminary data.</text>
</comment>
<proteinExistence type="inferred from homology"/>
<dbReference type="AlphaFoldDB" id="A0A1G1T4A1"/>
<feature type="domain" description="SusD-like N-terminal" evidence="7">
    <location>
        <begin position="95"/>
        <end position="212"/>
    </location>
</feature>
<evidence type="ECO:0000256" key="1">
    <source>
        <dbReference type="ARBA" id="ARBA00004442"/>
    </source>
</evidence>
<evidence type="ECO:0000256" key="3">
    <source>
        <dbReference type="ARBA" id="ARBA00022729"/>
    </source>
</evidence>
<dbReference type="GO" id="GO:0009279">
    <property type="term" value="C:cell outer membrane"/>
    <property type="evidence" value="ECO:0007669"/>
    <property type="project" value="UniProtKB-SubCell"/>
</dbReference>
<keyword evidence="3" id="KW-0732">Signal</keyword>
<keyword evidence="9" id="KW-1185">Reference proteome</keyword>
<organism evidence="8 9">
    <name type="scientific">Hymenobacter coccineus</name>
    <dbReference type="NCBI Taxonomy" id="1908235"/>
    <lineage>
        <taxon>Bacteria</taxon>
        <taxon>Pseudomonadati</taxon>
        <taxon>Bacteroidota</taxon>
        <taxon>Cytophagia</taxon>
        <taxon>Cytophagales</taxon>
        <taxon>Hymenobacteraceae</taxon>
        <taxon>Hymenobacter</taxon>
    </lineage>
</organism>
<evidence type="ECO:0000259" key="7">
    <source>
        <dbReference type="Pfam" id="PF14322"/>
    </source>
</evidence>
<dbReference type="Proteomes" id="UP000177506">
    <property type="component" value="Unassembled WGS sequence"/>
</dbReference>
<comment type="subcellular location">
    <subcellularLocation>
        <location evidence="1">Cell outer membrane</location>
    </subcellularLocation>
</comment>
<reference evidence="8 9" key="1">
    <citation type="submission" date="2016-08" db="EMBL/GenBank/DDBJ databases">
        <title>Hymenobacter coccineus sp. nov., Hymenobacter lapidarius sp. nov. and Hymenobacter glacialis sp. nov., isolated from Antarctic soil.</title>
        <authorList>
            <person name="Sedlacek I."/>
            <person name="Kralova S."/>
            <person name="Kyrova K."/>
            <person name="Maslanova I."/>
            <person name="Stankova E."/>
            <person name="Vrbovska V."/>
            <person name="Nemec M."/>
            <person name="Bartak M."/>
            <person name="Svec P."/>
            <person name="Busse H.-J."/>
            <person name="Pantucek R."/>
        </authorList>
    </citation>
    <scope>NUCLEOTIDE SEQUENCE [LARGE SCALE GENOMIC DNA]</scope>
    <source>
        <strain evidence="8 9">CCM 8649</strain>
    </source>
</reference>
<name>A0A1G1T4A1_9BACT</name>
<keyword evidence="4" id="KW-0472">Membrane</keyword>
<dbReference type="EMBL" id="MDZA01000385">
    <property type="protein sequence ID" value="OGX85694.1"/>
    <property type="molecule type" value="Genomic_DNA"/>
</dbReference>
<accession>A0A1G1T4A1</accession>
<dbReference type="Pfam" id="PF14322">
    <property type="entry name" value="SusD-like_3"/>
    <property type="match status" value="1"/>
</dbReference>
<evidence type="ECO:0008006" key="10">
    <source>
        <dbReference type="Google" id="ProtNLM"/>
    </source>
</evidence>
<dbReference type="InterPro" id="IPR012944">
    <property type="entry name" value="SusD_RagB_dom"/>
</dbReference>
<dbReference type="Pfam" id="PF07980">
    <property type="entry name" value="SusD_RagB"/>
    <property type="match status" value="1"/>
</dbReference>
<dbReference type="Gene3D" id="1.25.40.390">
    <property type="match status" value="1"/>
</dbReference>
<evidence type="ECO:0000313" key="8">
    <source>
        <dbReference type="EMBL" id="OGX85694.1"/>
    </source>
</evidence>
<dbReference type="PROSITE" id="PS51257">
    <property type="entry name" value="PROKAR_LIPOPROTEIN"/>
    <property type="match status" value="1"/>
</dbReference>
<comment type="similarity">
    <text evidence="2">Belongs to the SusD family.</text>
</comment>
<keyword evidence="5" id="KW-0998">Cell outer membrane</keyword>
<feature type="domain" description="RagB/SusD" evidence="6">
    <location>
        <begin position="343"/>
        <end position="558"/>
    </location>
</feature>
<dbReference type="InterPro" id="IPR033985">
    <property type="entry name" value="SusD-like_N"/>
</dbReference>
<dbReference type="OrthoDB" id="5694214at2"/>
<protein>
    <recommendedName>
        <fullName evidence="10">Carbohydrate-binding protein SusD</fullName>
    </recommendedName>
</protein>
<sequence length="558" mass="61947">MKKLVISTLLAASLLGATSCKDFLTEKPVSGVAPAQIMSADLYINGALNTIIGETMFRFGPFPNLWDYDNDDATGATWAFGDIGSGNFQNYWGADNGWNGPYILINHCSFAMARVQEMSMDPVAQKDAVAQLRFLRAWGYYMLVRAYGEVPLLKKSVADGETPQLPRSPVKDVYAFIIEDLKAAETDLYPAAGAVVGHPNQTVAKSLLAKVYVTMASGALAGAQVTVMGGPTYKLVAGKRNLLDPKPLTYTKTVVGGLEGLNATDYFKLARDKAQEVMASGAYTLFPTHAEVWAVGNQNKGEHIWSLQTISNDPNFGNEVSMFHLGRINPANSEIEGGWIASSNHWYHLFEENDQRITAGVLHRWKLYGNFMYYPYSDSSVVKGTDQSASAVAKRARYGYQPTDQGNIDDAHVARLRKFEAISDRTVTRGNYNYPLLRYPDVLLIYAEAANEVSNGPTAEALEAVNMIRRRNSASEVTTMSQQAFRSFVLEERRRELAQEGDRRWDLLRWGIYLPVMNALDSDENNVLKRRSTKHLLMPIPVTELNINHEITGNNPGW</sequence>
<dbReference type="InterPro" id="IPR011990">
    <property type="entry name" value="TPR-like_helical_dom_sf"/>
</dbReference>
<gene>
    <name evidence="8" type="ORF">BEN49_11050</name>
</gene>
<evidence type="ECO:0000256" key="5">
    <source>
        <dbReference type="ARBA" id="ARBA00023237"/>
    </source>
</evidence>
<dbReference type="SUPFAM" id="SSF48452">
    <property type="entry name" value="TPR-like"/>
    <property type="match status" value="1"/>
</dbReference>
<dbReference type="RefSeq" id="WP_070745793.1">
    <property type="nucleotide sequence ID" value="NZ_MDZA01000385.1"/>
</dbReference>
<evidence type="ECO:0000256" key="2">
    <source>
        <dbReference type="ARBA" id="ARBA00006275"/>
    </source>
</evidence>
<evidence type="ECO:0000256" key="4">
    <source>
        <dbReference type="ARBA" id="ARBA00023136"/>
    </source>
</evidence>
<evidence type="ECO:0000259" key="6">
    <source>
        <dbReference type="Pfam" id="PF07980"/>
    </source>
</evidence>